<dbReference type="OrthoDB" id="6237317at2759"/>
<dbReference type="Proteomes" id="UP000316759">
    <property type="component" value="Unassembled WGS sequence"/>
</dbReference>
<gene>
    <name evidence="3" type="ORF">FGIG_03198</name>
</gene>
<feature type="chain" id="PRO_5021431477" evidence="1">
    <location>
        <begin position="32"/>
        <end position="728"/>
    </location>
</feature>
<accession>A0A504ZB67</accession>
<evidence type="ECO:0000313" key="3">
    <source>
        <dbReference type="EMBL" id="TPP66470.1"/>
    </source>
</evidence>
<comment type="caution">
    <text evidence="3">The sequence shown here is derived from an EMBL/GenBank/DDBJ whole genome shotgun (WGS) entry which is preliminary data.</text>
</comment>
<reference evidence="3 4" key="1">
    <citation type="submission" date="2019-04" db="EMBL/GenBank/DDBJ databases">
        <title>Annotation for the trematode Fasciola gigantica.</title>
        <authorList>
            <person name="Choi Y.-J."/>
        </authorList>
    </citation>
    <scope>NUCLEOTIDE SEQUENCE [LARGE SCALE GENOMIC DNA]</scope>
    <source>
        <strain evidence="3">Uganda_cow_1</strain>
    </source>
</reference>
<protein>
    <submittedName>
        <fullName evidence="3">D-glucuronyl C5-epimerase</fullName>
    </submittedName>
</protein>
<dbReference type="STRING" id="46835.A0A504ZB67"/>
<feature type="domain" description="D-glucuronyl C5-epimerase C-terminal" evidence="2">
    <location>
        <begin position="499"/>
        <end position="654"/>
    </location>
</feature>
<dbReference type="PANTHER" id="PTHR13174">
    <property type="entry name" value="D-GLUCURONYL C5-EPIMERASE"/>
    <property type="match status" value="1"/>
</dbReference>
<dbReference type="InterPro" id="IPR010598">
    <property type="entry name" value="C5-epim_C"/>
</dbReference>
<dbReference type="GO" id="GO:0030210">
    <property type="term" value="P:heparin proteoglycan biosynthetic process"/>
    <property type="evidence" value="ECO:0007669"/>
    <property type="project" value="UniProtKB-UniPathway"/>
</dbReference>
<keyword evidence="4" id="KW-1185">Reference proteome</keyword>
<evidence type="ECO:0000256" key="1">
    <source>
        <dbReference type="SAM" id="SignalP"/>
    </source>
</evidence>
<dbReference type="InterPro" id="IPR039721">
    <property type="entry name" value="C5-epimerase"/>
</dbReference>
<keyword evidence="1" id="KW-0732">Signal</keyword>
<evidence type="ECO:0000259" key="2">
    <source>
        <dbReference type="Pfam" id="PF06662"/>
    </source>
</evidence>
<dbReference type="AlphaFoldDB" id="A0A504ZB67"/>
<dbReference type="UniPathway" id="UPA00862"/>
<dbReference type="PANTHER" id="PTHR13174:SF3">
    <property type="entry name" value="D-GLUCURONYL C5-EPIMERASE"/>
    <property type="match status" value="1"/>
</dbReference>
<name>A0A504ZB67_FASGI</name>
<sequence>MRSPLRLRNFSLLISVILCIVLFTLRRNVQSDPKDISVEGILFSDAEFDVAHKGNAEKGTHNPPRLPNDQCYQVSPLACMFDSKISPGCYMINNVEAVVPLGLIKAQYEVFGGVRRGSSTLYVHHANVEIPSTIPDQHEPTGRYMFFHKYNVESRPHVKLVIADEGVPISSQWDPRGYPYAIQIAQFGLSHYTKMLDLKRSIQASTVKHNRLNLVDLDLKNAIVQGFHVHVQEPQNWKQGADGSIRFFCKNILQIFLSRAFEQLSNKSSGSVDVAKPSLTVQLTLNSTWRYFVLSGQQWHEGSSVAVRVLWSDAFENDRFRSESVSDENSHDRIKPFNLVYACQSASSDHNKPYLSVSLKRNTATFWMPHCVHRPRTNRTSPFRLRLARDLFSDLFKAFGATKLGLSRFYPRRSRKDQMGWPEESDIARHQIHVHSIRLSAGSGGPQGGGLIDELRLGVSHKDLSGDQRVEGNIRTELLFHEYRFLAASSWFQRNQRSDGTWAVPVVRNFRGRVPIKPGWPSAMGQGHGLSLLVRAYNYTGDYGYFSSAQSALLVYNLSVSQRGVRSLFLNQPSLPWYEEYPTDPGNFVLNGFVYALFGLYDLAQVESRTKSLPKSNAADLLDSGLTTLSSLLPLFDSGGGSFYDLRHVMQPSGGQTVASHASRASDSGPTSHLDLGPNRARWDYHAVHIRQLRILSVIDNYSIRAEQWLITANRWTSYMTGFRSPHN</sequence>
<organism evidence="3 4">
    <name type="scientific">Fasciola gigantica</name>
    <name type="common">Giant liver fluke</name>
    <dbReference type="NCBI Taxonomy" id="46835"/>
    <lineage>
        <taxon>Eukaryota</taxon>
        <taxon>Metazoa</taxon>
        <taxon>Spiralia</taxon>
        <taxon>Lophotrochozoa</taxon>
        <taxon>Platyhelminthes</taxon>
        <taxon>Trematoda</taxon>
        <taxon>Digenea</taxon>
        <taxon>Plagiorchiida</taxon>
        <taxon>Echinostomata</taxon>
        <taxon>Echinostomatoidea</taxon>
        <taxon>Fasciolidae</taxon>
        <taxon>Fasciola</taxon>
    </lineage>
</organism>
<proteinExistence type="predicted"/>
<dbReference type="GO" id="GO:0015012">
    <property type="term" value="P:heparan sulfate proteoglycan biosynthetic process"/>
    <property type="evidence" value="ECO:0007669"/>
    <property type="project" value="InterPro"/>
</dbReference>
<dbReference type="GO" id="GO:0005794">
    <property type="term" value="C:Golgi apparatus"/>
    <property type="evidence" value="ECO:0007669"/>
    <property type="project" value="TreeGrafter"/>
</dbReference>
<feature type="signal peptide" evidence="1">
    <location>
        <begin position="1"/>
        <end position="31"/>
    </location>
</feature>
<evidence type="ECO:0000313" key="4">
    <source>
        <dbReference type="Proteomes" id="UP000316759"/>
    </source>
</evidence>
<dbReference type="Pfam" id="PF06662">
    <property type="entry name" value="C5-epim_C"/>
    <property type="match status" value="1"/>
</dbReference>
<dbReference type="GO" id="GO:0047464">
    <property type="term" value="F:heparosan-N-sulfate-glucuronate 5-epimerase activity"/>
    <property type="evidence" value="ECO:0007669"/>
    <property type="project" value="UniProtKB-EC"/>
</dbReference>
<dbReference type="EMBL" id="SUNJ01001783">
    <property type="protein sequence ID" value="TPP66470.1"/>
    <property type="molecule type" value="Genomic_DNA"/>
</dbReference>